<dbReference type="Gene3D" id="1.10.10.2840">
    <property type="entry name" value="PucR C-terminal helix-turn-helix domain"/>
    <property type="match status" value="1"/>
</dbReference>
<proteinExistence type="predicted"/>
<dbReference type="STRING" id="56689.GCA_001291445_04677"/>
<comment type="caution">
    <text evidence="3">The sequence shown here is derived from an EMBL/GenBank/DDBJ whole genome shotgun (WGS) entry which is preliminary data.</text>
</comment>
<dbReference type="AlphaFoldDB" id="A0A1A3GHY6"/>
<dbReference type="Pfam" id="PF14361">
    <property type="entry name" value="RsbRD_N"/>
    <property type="match status" value="1"/>
</dbReference>
<sequence>MMDHNRHVSSPSQLPPIPADAPLRKVIEDRIDEIATTLLHEAVQSIEWPSPMPLEHFDGEVTPYIISGFLYGLDLITEGRRVTRAEAATFVLPVAERHAEDGIPLPFLFTALHAGVRKLWEIVLESATEGDSETIAALGIYLADLTGTISVLLTEVYQDSDFALRATTRRQLSAVCAGLIDGGPGVDVIAKQVGIKLSDHYDVLAIRVDVDEPRTTHETLAARRRLRLANQVFYGRGAGEILNTFDGHTGVILLPAPIVEPRDDSAIATHLSTLVAALSERLDGAIYAAYHPGAILAAIPAAVSEADEITRLARQLNREPGIYQLADVLFEYQSTRPGPARDLLARRIAPLCDHPGLLQALQAHLQHGADRKAAAAELFIHPNTLTYRLRRIQDITGYDPTDPHQSRLLAAAMTIYAIDHAGTAVAAMAPGDPD</sequence>
<organism evidence="3 4">
    <name type="scientific">Mycolicibacterium mucogenicum</name>
    <name type="common">Mycobacterium mucogenicum</name>
    <dbReference type="NCBI Taxonomy" id="56689"/>
    <lineage>
        <taxon>Bacteria</taxon>
        <taxon>Bacillati</taxon>
        <taxon>Actinomycetota</taxon>
        <taxon>Actinomycetes</taxon>
        <taxon>Mycobacteriales</taxon>
        <taxon>Mycobacteriaceae</taxon>
        <taxon>Mycolicibacterium</taxon>
    </lineage>
</organism>
<protein>
    <submittedName>
        <fullName evidence="3">Uncharacterized protein</fullName>
    </submittedName>
</protein>
<feature type="domain" description="PucR C-terminal helix-turn-helix" evidence="1">
    <location>
        <begin position="357"/>
        <end position="414"/>
    </location>
</feature>
<dbReference type="PANTHER" id="PTHR33744:SF7">
    <property type="entry name" value="PUCR FAMILY TRANSCRIPTIONAL REGULATOR"/>
    <property type="match status" value="1"/>
</dbReference>
<dbReference type="PANTHER" id="PTHR33744">
    <property type="entry name" value="CARBOHYDRATE DIACID REGULATOR"/>
    <property type="match status" value="1"/>
</dbReference>
<dbReference type="InterPro" id="IPR025751">
    <property type="entry name" value="RsbRD_N_dom"/>
</dbReference>
<dbReference type="InterPro" id="IPR051448">
    <property type="entry name" value="CdaR-like_regulators"/>
</dbReference>
<evidence type="ECO:0000313" key="4">
    <source>
        <dbReference type="Proteomes" id="UP000093898"/>
    </source>
</evidence>
<evidence type="ECO:0000313" key="3">
    <source>
        <dbReference type="EMBL" id="OBJ35657.1"/>
    </source>
</evidence>
<dbReference type="InterPro" id="IPR042070">
    <property type="entry name" value="PucR_C-HTH_sf"/>
</dbReference>
<dbReference type="Proteomes" id="UP000093898">
    <property type="component" value="Unassembled WGS sequence"/>
</dbReference>
<evidence type="ECO:0000259" key="1">
    <source>
        <dbReference type="Pfam" id="PF13556"/>
    </source>
</evidence>
<dbReference type="InterPro" id="IPR025736">
    <property type="entry name" value="PucR_C-HTH_dom"/>
</dbReference>
<reference evidence="3 4" key="1">
    <citation type="submission" date="2016-06" db="EMBL/GenBank/DDBJ databases">
        <authorList>
            <person name="Kjaerup R.B."/>
            <person name="Dalgaard T.S."/>
            <person name="Juul-Madsen H.R."/>
        </authorList>
    </citation>
    <scope>NUCLEOTIDE SEQUENCE [LARGE SCALE GENOMIC DNA]</scope>
    <source>
        <strain evidence="3 4">1127319.6</strain>
    </source>
</reference>
<accession>A0A1A3GHY6</accession>
<name>A0A1A3GHY6_MYCMU</name>
<gene>
    <name evidence="3" type="ORF">A5630_09065</name>
</gene>
<dbReference type="EMBL" id="LZLC01000261">
    <property type="protein sequence ID" value="OBJ35657.1"/>
    <property type="molecule type" value="Genomic_DNA"/>
</dbReference>
<feature type="domain" description="RsbT co-antagonist protein RsbRD N-terminal" evidence="2">
    <location>
        <begin position="55"/>
        <end position="170"/>
    </location>
</feature>
<dbReference type="Pfam" id="PF13556">
    <property type="entry name" value="HTH_30"/>
    <property type="match status" value="1"/>
</dbReference>
<evidence type="ECO:0000259" key="2">
    <source>
        <dbReference type="Pfam" id="PF14361"/>
    </source>
</evidence>